<dbReference type="EMBL" id="QYBC01000026">
    <property type="protein sequence ID" value="RYB01880.1"/>
    <property type="molecule type" value="Genomic_DNA"/>
</dbReference>
<dbReference type="Proteomes" id="UP000289411">
    <property type="component" value="Unassembled WGS sequence"/>
</dbReference>
<protein>
    <submittedName>
        <fullName evidence="1">Uncharacterized protein</fullName>
    </submittedName>
</protein>
<dbReference type="AlphaFoldDB" id="A0A4Q2R8U9"/>
<proteinExistence type="predicted"/>
<gene>
    <name evidence="1" type="ORF">D3272_23545</name>
</gene>
<reference evidence="1 2" key="2">
    <citation type="submission" date="2019-02" db="EMBL/GenBank/DDBJ databases">
        <title>'Lichenibacterium ramalinii' gen. nov. sp. nov., 'Lichenibacterium minor' gen. nov. sp. nov.</title>
        <authorList>
            <person name="Pankratov T."/>
        </authorList>
    </citation>
    <scope>NUCLEOTIDE SEQUENCE [LARGE SCALE GENOMIC DNA]</scope>
    <source>
        <strain evidence="1 2">RmlP001</strain>
    </source>
</reference>
<accession>A0A4Q2R8U9</accession>
<evidence type="ECO:0000313" key="2">
    <source>
        <dbReference type="Proteomes" id="UP000289411"/>
    </source>
</evidence>
<organism evidence="1 2">
    <name type="scientific">Lichenibacterium ramalinae</name>
    <dbReference type="NCBI Taxonomy" id="2316527"/>
    <lineage>
        <taxon>Bacteria</taxon>
        <taxon>Pseudomonadati</taxon>
        <taxon>Pseudomonadota</taxon>
        <taxon>Alphaproteobacteria</taxon>
        <taxon>Hyphomicrobiales</taxon>
        <taxon>Lichenihabitantaceae</taxon>
        <taxon>Lichenibacterium</taxon>
    </lineage>
</organism>
<keyword evidence="2" id="KW-1185">Reference proteome</keyword>
<sequence>MLLASFPESWVTRRKITPDTQSGLVDGSPHSNEFLALVIDFIRLFFISALTLEVRLVIQVNILIIKFLDEISFERLVFSF</sequence>
<reference evidence="1 2" key="1">
    <citation type="submission" date="2018-09" db="EMBL/GenBank/DDBJ databases">
        <authorList>
            <person name="Grouzdev D.S."/>
            <person name="Krutkina M.S."/>
        </authorList>
    </citation>
    <scope>NUCLEOTIDE SEQUENCE [LARGE SCALE GENOMIC DNA]</scope>
    <source>
        <strain evidence="1 2">RmlP001</strain>
    </source>
</reference>
<name>A0A4Q2R8U9_9HYPH</name>
<evidence type="ECO:0000313" key="1">
    <source>
        <dbReference type="EMBL" id="RYB01880.1"/>
    </source>
</evidence>
<comment type="caution">
    <text evidence="1">The sequence shown here is derived from an EMBL/GenBank/DDBJ whole genome shotgun (WGS) entry which is preliminary data.</text>
</comment>